<dbReference type="OrthoDB" id="2427034at2"/>
<dbReference type="EMBL" id="MLQR01000050">
    <property type="protein sequence ID" value="OIJ10567.1"/>
    <property type="molecule type" value="Genomic_DNA"/>
</dbReference>
<keyword evidence="1" id="KW-1133">Transmembrane helix</keyword>
<organism evidence="2 3">
    <name type="scientific">Anaerobacillus alkalilacustris</name>
    <dbReference type="NCBI Taxonomy" id="393763"/>
    <lineage>
        <taxon>Bacteria</taxon>
        <taxon>Bacillati</taxon>
        <taxon>Bacillota</taxon>
        <taxon>Bacilli</taxon>
        <taxon>Bacillales</taxon>
        <taxon>Bacillaceae</taxon>
        <taxon>Anaerobacillus</taxon>
    </lineage>
</organism>
<protein>
    <recommendedName>
        <fullName evidence="4">Pilus assembly protein PilO</fullName>
    </recommendedName>
</protein>
<sequence length="227" mass="26331">MKVSFTKKKLITLITGIVLVFISYLGCYFYLIYPKLTIIDQVTHQLDTEKQILLTLEKSLLKEEDHNDETTELQRQLPVDPLMDQLLLHFQRVEALSNTYILSMNIDQDSTVYPVFLEDVEENLEYSIDTLEGIVAMNVSLTVNAKTYEDLFQFLVEIDRLPRIVSIDNISFIGAQETEIIHDPQEYLEFFVTVSAFYYPDLYELSDEVPKVIHPNPSEKKSPLLVQ</sequence>
<name>A0A1S2LFT8_9BACI</name>
<comment type="caution">
    <text evidence="2">The sequence shown here is derived from an EMBL/GenBank/DDBJ whole genome shotgun (WGS) entry which is preliminary data.</text>
</comment>
<feature type="transmembrane region" description="Helical" evidence="1">
    <location>
        <begin position="12"/>
        <end position="33"/>
    </location>
</feature>
<reference evidence="2 3" key="1">
    <citation type="submission" date="2016-10" db="EMBL/GenBank/DDBJ databases">
        <title>Draft genome sequences of four alkaliphilic bacteria belonging to the Anaerobacillus genus.</title>
        <authorList>
            <person name="Bassil N.M."/>
            <person name="Lloyd J.R."/>
        </authorList>
    </citation>
    <scope>NUCLEOTIDE SEQUENCE [LARGE SCALE GENOMIC DNA]</scope>
    <source>
        <strain evidence="2 3">DSM 18345</strain>
    </source>
</reference>
<keyword evidence="1" id="KW-0812">Transmembrane</keyword>
<dbReference type="InterPro" id="IPR014717">
    <property type="entry name" value="Transl_elong_EF1B/ribsomal_bS6"/>
</dbReference>
<dbReference type="Proteomes" id="UP000179524">
    <property type="component" value="Unassembled WGS sequence"/>
</dbReference>
<keyword evidence="1" id="KW-0472">Membrane</keyword>
<evidence type="ECO:0000313" key="3">
    <source>
        <dbReference type="Proteomes" id="UP000179524"/>
    </source>
</evidence>
<evidence type="ECO:0008006" key="4">
    <source>
        <dbReference type="Google" id="ProtNLM"/>
    </source>
</evidence>
<dbReference type="RefSeq" id="WP_071311140.1">
    <property type="nucleotide sequence ID" value="NZ_MLQR01000050.1"/>
</dbReference>
<dbReference type="AlphaFoldDB" id="A0A1S2LFT8"/>
<gene>
    <name evidence="2" type="ORF">BKP37_18730</name>
</gene>
<proteinExistence type="predicted"/>
<keyword evidence="3" id="KW-1185">Reference proteome</keyword>
<evidence type="ECO:0000256" key="1">
    <source>
        <dbReference type="SAM" id="Phobius"/>
    </source>
</evidence>
<accession>A0A1S2LFT8</accession>
<evidence type="ECO:0000313" key="2">
    <source>
        <dbReference type="EMBL" id="OIJ10567.1"/>
    </source>
</evidence>
<dbReference type="Gene3D" id="3.30.70.60">
    <property type="match status" value="1"/>
</dbReference>